<dbReference type="EMBL" id="BNBD01000004">
    <property type="protein sequence ID" value="GHF42264.1"/>
    <property type="molecule type" value="Genomic_DNA"/>
</dbReference>
<evidence type="ECO:0000313" key="3">
    <source>
        <dbReference type="Proteomes" id="UP000638313"/>
    </source>
</evidence>
<dbReference type="Proteomes" id="UP000638313">
    <property type="component" value="Unassembled WGS sequence"/>
</dbReference>
<dbReference type="SUPFAM" id="SSF51679">
    <property type="entry name" value="Bacterial luciferase-like"/>
    <property type="match status" value="1"/>
</dbReference>
<dbReference type="InterPro" id="IPR050766">
    <property type="entry name" value="Bact_Lucif_Oxidored"/>
</dbReference>
<keyword evidence="3" id="KW-1185">Reference proteome</keyword>
<dbReference type="InterPro" id="IPR019922">
    <property type="entry name" value="Lucif-like_OxRdatse_MSMEG_4141"/>
</dbReference>
<dbReference type="Gene3D" id="3.20.20.30">
    <property type="entry name" value="Luciferase-like domain"/>
    <property type="match status" value="1"/>
</dbReference>
<evidence type="ECO:0000313" key="2">
    <source>
        <dbReference type="EMBL" id="GHF42264.1"/>
    </source>
</evidence>
<dbReference type="Pfam" id="PF00296">
    <property type="entry name" value="Bac_luciferase"/>
    <property type="match status" value="1"/>
</dbReference>
<reference evidence="2" key="1">
    <citation type="journal article" date="2014" name="Int. J. Syst. Evol. Microbiol.">
        <title>Complete genome sequence of Corynebacterium casei LMG S-19264T (=DSM 44701T), isolated from a smear-ripened cheese.</title>
        <authorList>
            <consortium name="US DOE Joint Genome Institute (JGI-PGF)"/>
            <person name="Walter F."/>
            <person name="Albersmeier A."/>
            <person name="Kalinowski J."/>
            <person name="Ruckert C."/>
        </authorList>
    </citation>
    <scope>NUCLEOTIDE SEQUENCE</scope>
    <source>
        <strain evidence="2">JCM 4059</strain>
    </source>
</reference>
<dbReference type="PANTHER" id="PTHR30137:SF18">
    <property type="entry name" value="CONSERVED PROTEIN"/>
    <property type="match status" value="1"/>
</dbReference>
<sequence length="304" mass="32502">MSEDHEATGRTLASRLGTIGLWAVGLRADDASRVGEVREAAAELEELGYGALWVGGNPSLEQIAPLLEATTRVTVGTSILSIWDHEAPAVAAGVAALPAGQRERFLLGLGASHSHLAKDYARPYTTMRRYLDALDAAPVPLPAGQRLLAALGPKMLELARDRAAGALPYLVTAEHTAQARERLGEGPLLAPELKVVLDTDPARARERARAYLGFYLPMPNYRNNLLRLGFTEDDFAGDGSDRLVEALFALGDGEAVRARVDAFLAAGADHVALQVVPEGDPRTTEPPRALWRTLAEELALGNGH</sequence>
<protein>
    <submittedName>
        <fullName evidence="2">LLM class F420-dependent oxidoreductase</fullName>
    </submittedName>
</protein>
<dbReference type="InterPro" id="IPR011251">
    <property type="entry name" value="Luciferase-like_dom"/>
</dbReference>
<evidence type="ECO:0000259" key="1">
    <source>
        <dbReference type="Pfam" id="PF00296"/>
    </source>
</evidence>
<name>A0A919B1J5_9ACTN</name>
<dbReference type="NCBIfam" id="TIGR03620">
    <property type="entry name" value="F420_MSMEG_4141"/>
    <property type="match status" value="1"/>
</dbReference>
<gene>
    <name evidence="2" type="ORF">GCM10010218_24250</name>
</gene>
<accession>A0A919B1J5</accession>
<dbReference type="GO" id="GO:0005829">
    <property type="term" value="C:cytosol"/>
    <property type="evidence" value="ECO:0007669"/>
    <property type="project" value="TreeGrafter"/>
</dbReference>
<proteinExistence type="predicted"/>
<dbReference type="InterPro" id="IPR036661">
    <property type="entry name" value="Luciferase-like_sf"/>
</dbReference>
<organism evidence="2 3">
    <name type="scientific">Streptomyces mashuensis</name>
    <dbReference type="NCBI Taxonomy" id="33904"/>
    <lineage>
        <taxon>Bacteria</taxon>
        <taxon>Bacillati</taxon>
        <taxon>Actinomycetota</taxon>
        <taxon>Actinomycetes</taxon>
        <taxon>Kitasatosporales</taxon>
        <taxon>Streptomycetaceae</taxon>
        <taxon>Streptomyces</taxon>
    </lineage>
</organism>
<comment type="caution">
    <text evidence="2">The sequence shown here is derived from an EMBL/GenBank/DDBJ whole genome shotgun (WGS) entry which is preliminary data.</text>
</comment>
<feature type="domain" description="Luciferase-like" evidence="1">
    <location>
        <begin position="21"/>
        <end position="270"/>
    </location>
</feature>
<dbReference type="RefSeq" id="WP_190129539.1">
    <property type="nucleotide sequence ID" value="NZ_BNBD01000004.1"/>
</dbReference>
<dbReference type="AlphaFoldDB" id="A0A919B1J5"/>
<dbReference type="PANTHER" id="PTHR30137">
    <property type="entry name" value="LUCIFERASE-LIKE MONOOXYGENASE"/>
    <property type="match status" value="1"/>
</dbReference>
<reference evidence="2" key="2">
    <citation type="submission" date="2020-09" db="EMBL/GenBank/DDBJ databases">
        <authorList>
            <person name="Sun Q."/>
            <person name="Ohkuma M."/>
        </authorList>
    </citation>
    <scope>NUCLEOTIDE SEQUENCE</scope>
    <source>
        <strain evidence="2">JCM 4059</strain>
    </source>
</reference>
<dbReference type="GO" id="GO:0016705">
    <property type="term" value="F:oxidoreductase activity, acting on paired donors, with incorporation or reduction of molecular oxygen"/>
    <property type="evidence" value="ECO:0007669"/>
    <property type="project" value="InterPro"/>
</dbReference>